<dbReference type="RefSeq" id="WP_379903015.1">
    <property type="nucleotide sequence ID" value="NZ_JBHRTR010000031.1"/>
</dbReference>
<gene>
    <name evidence="3" type="ORF">ACFOGJ_17850</name>
</gene>
<reference evidence="4" key="1">
    <citation type="journal article" date="2019" name="Int. J. Syst. Evol. Microbiol.">
        <title>The Global Catalogue of Microorganisms (GCM) 10K type strain sequencing project: providing services to taxonomists for standard genome sequencing and annotation.</title>
        <authorList>
            <consortium name="The Broad Institute Genomics Platform"/>
            <consortium name="The Broad Institute Genome Sequencing Center for Infectious Disease"/>
            <person name="Wu L."/>
            <person name="Ma J."/>
        </authorList>
    </citation>
    <scope>NUCLEOTIDE SEQUENCE [LARGE SCALE GENOMIC DNA]</scope>
    <source>
        <strain evidence="4">KCTC 42964</strain>
    </source>
</reference>
<dbReference type="PANTHER" id="PTHR10672">
    <property type="entry name" value="ADDUCIN"/>
    <property type="match status" value="1"/>
</dbReference>
<feature type="domain" description="Class II aldolase/adducin N-terminal" evidence="2">
    <location>
        <begin position="14"/>
        <end position="193"/>
    </location>
</feature>
<evidence type="ECO:0000313" key="4">
    <source>
        <dbReference type="Proteomes" id="UP001595528"/>
    </source>
</evidence>
<name>A0ABV7L3D2_9PROT</name>
<dbReference type="InterPro" id="IPR036409">
    <property type="entry name" value="Aldolase_II/adducin_N_sf"/>
</dbReference>
<comment type="caution">
    <text evidence="3">The sequence shown here is derived from an EMBL/GenBank/DDBJ whole genome shotgun (WGS) entry which is preliminary data.</text>
</comment>
<dbReference type="Pfam" id="PF00596">
    <property type="entry name" value="Aldolase_II"/>
    <property type="match status" value="1"/>
</dbReference>
<dbReference type="EMBL" id="JBHRTR010000031">
    <property type="protein sequence ID" value="MFC3229115.1"/>
    <property type="molecule type" value="Genomic_DNA"/>
</dbReference>
<dbReference type="InterPro" id="IPR001303">
    <property type="entry name" value="Aldolase_II/adducin_N"/>
</dbReference>
<accession>A0ABV7L3D2</accession>
<evidence type="ECO:0000256" key="1">
    <source>
        <dbReference type="ARBA" id="ARBA00037961"/>
    </source>
</evidence>
<dbReference type="SMART" id="SM01007">
    <property type="entry name" value="Aldolase_II"/>
    <property type="match status" value="1"/>
</dbReference>
<protein>
    <submittedName>
        <fullName evidence="3">Aldolase</fullName>
        <ecNumber evidence="3">4.1.2.-</ecNumber>
    </submittedName>
</protein>
<dbReference type="Gene3D" id="3.40.225.10">
    <property type="entry name" value="Class II aldolase/adducin N-terminal domain"/>
    <property type="match status" value="1"/>
</dbReference>
<dbReference type="InterPro" id="IPR051017">
    <property type="entry name" value="Aldolase-II_Adducin_sf"/>
</dbReference>
<dbReference type="PANTHER" id="PTHR10672:SF3">
    <property type="entry name" value="PROTEIN HU-LI TAI SHAO"/>
    <property type="match status" value="1"/>
</dbReference>
<sequence>MRNHPYADLDLAREDLAAGLRAAARLGLHEGVCNHFSIALPDDRILINPQGLHWDEVTAGDMVVADMQGKRLEGRHPVEITAACIHSGIHRARADATCVLHTHMPYGTALTLLEGGRLAWSDQNSLRFYGRTAYDDDYQGVAFDGAEGDRMAAALGDGDVLFLASHGVIVCGPTMAHAFDDLYYLERACMHQVLARSTGGRLRQVDEAVAARTAADIAAVREQSDLHFAALKRLLDRDSAGWRALE</sequence>
<proteinExistence type="inferred from homology"/>
<evidence type="ECO:0000313" key="3">
    <source>
        <dbReference type="EMBL" id="MFC3229115.1"/>
    </source>
</evidence>
<evidence type="ECO:0000259" key="2">
    <source>
        <dbReference type="SMART" id="SM01007"/>
    </source>
</evidence>
<keyword evidence="4" id="KW-1185">Reference proteome</keyword>
<comment type="similarity">
    <text evidence="1">Belongs to the aldolase class II family.</text>
</comment>
<keyword evidence="3" id="KW-0456">Lyase</keyword>
<dbReference type="EC" id="4.1.2.-" evidence="3"/>
<dbReference type="SUPFAM" id="SSF53639">
    <property type="entry name" value="AraD/HMP-PK domain-like"/>
    <property type="match status" value="1"/>
</dbReference>
<dbReference type="Proteomes" id="UP001595528">
    <property type="component" value="Unassembled WGS sequence"/>
</dbReference>
<organism evidence="3 4">
    <name type="scientific">Marinibaculum pumilum</name>
    <dbReference type="NCBI Taxonomy" id="1766165"/>
    <lineage>
        <taxon>Bacteria</taxon>
        <taxon>Pseudomonadati</taxon>
        <taxon>Pseudomonadota</taxon>
        <taxon>Alphaproteobacteria</taxon>
        <taxon>Rhodospirillales</taxon>
        <taxon>Rhodospirillaceae</taxon>
        <taxon>Marinibaculum</taxon>
    </lineage>
</organism>
<dbReference type="NCBIfam" id="NF005068">
    <property type="entry name" value="PRK06486.1"/>
    <property type="match status" value="1"/>
</dbReference>
<dbReference type="GO" id="GO:0016829">
    <property type="term" value="F:lyase activity"/>
    <property type="evidence" value="ECO:0007669"/>
    <property type="project" value="UniProtKB-KW"/>
</dbReference>